<name>A0A2S6N2B7_9HYPH</name>
<dbReference type="Pfam" id="PF13400">
    <property type="entry name" value="Tad"/>
    <property type="match status" value="1"/>
</dbReference>
<evidence type="ECO:0000256" key="1">
    <source>
        <dbReference type="SAM" id="Phobius"/>
    </source>
</evidence>
<evidence type="ECO:0000313" key="4">
    <source>
        <dbReference type="Proteomes" id="UP000239089"/>
    </source>
</evidence>
<evidence type="ECO:0000259" key="2">
    <source>
        <dbReference type="Pfam" id="PF13400"/>
    </source>
</evidence>
<dbReference type="OrthoDB" id="7942030at2"/>
<dbReference type="AlphaFoldDB" id="A0A2S6N2B7"/>
<feature type="transmembrane region" description="Helical" evidence="1">
    <location>
        <begin position="21"/>
        <end position="44"/>
    </location>
</feature>
<dbReference type="Proteomes" id="UP000239089">
    <property type="component" value="Unassembled WGS sequence"/>
</dbReference>
<reference evidence="3 4" key="1">
    <citation type="journal article" date="2018" name="Arch. Microbiol.">
        <title>New insights into the metabolic potential of the phototrophic purple bacterium Rhodopila globiformis DSM 161(T) from its draft genome sequence and evidence for a vanadium-dependent nitrogenase.</title>
        <authorList>
            <person name="Imhoff J.F."/>
            <person name="Rahn T."/>
            <person name="Kunzel S."/>
            <person name="Neulinger S.C."/>
        </authorList>
    </citation>
    <scope>NUCLEOTIDE SEQUENCE [LARGE SCALE GENOMIC DNA]</scope>
    <source>
        <strain evidence="3 4">DSM 16996</strain>
    </source>
</reference>
<comment type="caution">
    <text evidence="3">The sequence shown here is derived from an EMBL/GenBank/DDBJ whole genome shotgun (WGS) entry which is preliminary data.</text>
</comment>
<sequence>MPSSSILTLAARFTRDRSGTVAILGALAMTVLVGFVSLVTEYGMALEKRSANQRISDAAAYAAALHYSASGSNTALQNATIAANNLAALNGVAQADVAVNPTTTADGKSAVAVTITGNNTLLLAPVVGGGRMLTSHAAAAAQAAQTAAAAPCVIALSSSGGVTLSGGTSLTAPTCAVSTNASLTVPNGTSLTAASVTYGGATPSAISISNIHTGPPASIIAQSVTDPLSANSGVLAAEAAATAAASITRPAAPSSINAQQITPPAGTGGTNVSFNLQYYPTTQQQSGGCTATYQSSVWTISCPAGQNYTFSSLTVAGSLGVNFAVSGTGNTTFNFPNTLTTSWSNWTFGPANYNFLGGLSISGGSNAFTSNGSPHTIYISCNANSVLCGSNTTGLSLNSANISFQGPTNLYVNGPMTVASGNLTMTGLNSFTVISNLTFSGGSTASFTGVSTFYVGGAFNTQGSANVSFSGGTNVSYTLVGGLSHASSSPLLFQDSGIYSIGPTGSCNGSNYSICVTNNGALNFSGTDTFNISNGIYVSGGDTLTMGYGSNNSFFVGAAGTGSSGTAISLGGGAYLTLADATAFNLAGDYDATAGGGSCAILPAASIHNIAGSFKTAGGTKLGAGLYAIGGYFASGQSSGGSVSCNGATVGVQGTSVTIAYAANSTTIGSPCNSDGVCFANGFNYVNLTAPTTGTYAGLLFVGPSSKSASAMLTGGAGAIMSGAFYLPTGDFGLGGGASIASPSGGCLQIVAKTVSLAGGATAASNCITTATSTTPSPPVIVQ</sequence>
<keyword evidence="1" id="KW-0472">Membrane</keyword>
<feature type="domain" description="Putative Flp pilus-assembly TadG-like N-terminal" evidence="2">
    <location>
        <begin position="19"/>
        <end position="64"/>
    </location>
</feature>
<organism evidence="3 4">
    <name type="scientific">Rhodoblastus sphagnicola</name>
    <dbReference type="NCBI Taxonomy" id="333368"/>
    <lineage>
        <taxon>Bacteria</taxon>
        <taxon>Pseudomonadati</taxon>
        <taxon>Pseudomonadota</taxon>
        <taxon>Alphaproteobacteria</taxon>
        <taxon>Hyphomicrobiales</taxon>
        <taxon>Rhodoblastaceae</taxon>
        <taxon>Rhodoblastus</taxon>
    </lineage>
</organism>
<keyword evidence="1" id="KW-0812">Transmembrane</keyword>
<gene>
    <name evidence="3" type="ORF">CCR94_17150</name>
</gene>
<dbReference type="EMBL" id="NHSJ01000104">
    <property type="protein sequence ID" value="PPQ28742.1"/>
    <property type="molecule type" value="Genomic_DNA"/>
</dbReference>
<protein>
    <recommendedName>
        <fullName evidence="2">Putative Flp pilus-assembly TadG-like N-terminal domain-containing protein</fullName>
    </recommendedName>
</protein>
<evidence type="ECO:0000313" key="3">
    <source>
        <dbReference type="EMBL" id="PPQ28742.1"/>
    </source>
</evidence>
<accession>A0A2S6N2B7</accession>
<dbReference type="RefSeq" id="WP_104509075.1">
    <property type="nucleotide sequence ID" value="NZ_NHSJ01000104.1"/>
</dbReference>
<proteinExistence type="predicted"/>
<dbReference type="InterPro" id="IPR028087">
    <property type="entry name" value="Tad_N"/>
</dbReference>
<keyword evidence="4" id="KW-1185">Reference proteome</keyword>
<keyword evidence="1" id="KW-1133">Transmembrane helix</keyword>